<gene>
    <name evidence="11" type="ORF">ENQ87_14785</name>
</gene>
<evidence type="ECO:0000256" key="7">
    <source>
        <dbReference type="ARBA" id="ARBA00048263"/>
    </source>
</evidence>
<evidence type="ECO:0000256" key="4">
    <source>
        <dbReference type="ARBA" id="ARBA00022624"/>
    </source>
</evidence>
<dbReference type="PROSITE" id="PS00815">
    <property type="entry name" value="AIPM_HOMOCIT_SYNTH_1"/>
    <property type="match status" value="1"/>
</dbReference>
<dbReference type="InterPro" id="IPR013785">
    <property type="entry name" value="Aldolase_TIM"/>
</dbReference>
<dbReference type="SUPFAM" id="SSF110921">
    <property type="entry name" value="2-isopropylmalate synthase LeuA, allosteric (dimerisation) domain"/>
    <property type="match status" value="1"/>
</dbReference>
<evidence type="ECO:0000313" key="11">
    <source>
        <dbReference type="EMBL" id="HEN43606.1"/>
    </source>
</evidence>
<dbReference type="PROSITE" id="PS50991">
    <property type="entry name" value="PYR_CT"/>
    <property type="match status" value="1"/>
</dbReference>
<dbReference type="UniPathway" id="UPA00047">
    <property type="reaction ID" value="UER00066"/>
</dbReference>
<dbReference type="GO" id="GO:0009097">
    <property type="term" value="P:isoleucine biosynthetic process"/>
    <property type="evidence" value="ECO:0007669"/>
    <property type="project" value="UniProtKB-UniRule"/>
</dbReference>
<keyword evidence="5 9" id="KW-0808">Transferase</keyword>
<dbReference type="SMART" id="SM00917">
    <property type="entry name" value="LeuA_dimer"/>
    <property type="match status" value="1"/>
</dbReference>
<dbReference type="AlphaFoldDB" id="A0A831U1P0"/>
<dbReference type="EC" id="2.3.3.21" evidence="8"/>
<evidence type="ECO:0000256" key="6">
    <source>
        <dbReference type="ARBA" id="ARBA00023304"/>
    </source>
</evidence>
<keyword evidence="6" id="KW-0100">Branched-chain amino acid biosynthesis</keyword>
<protein>
    <recommendedName>
        <fullName evidence="8">Citramalate synthase</fullName>
        <ecNumber evidence="8">2.3.3.21</ecNumber>
    </recommendedName>
</protein>
<evidence type="ECO:0000256" key="5">
    <source>
        <dbReference type="ARBA" id="ARBA00022679"/>
    </source>
</evidence>
<evidence type="ECO:0000256" key="9">
    <source>
        <dbReference type="RuleBase" id="RU003523"/>
    </source>
</evidence>
<dbReference type="Gene3D" id="3.30.160.270">
    <property type="match status" value="1"/>
</dbReference>
<dbReference type="GO" id="GO:0009098">
    <property type="term" value="P:L-leucine biosynthetic process"/>
    <property type="evidence" value="ECO:0007669"/>
    <property type="project" value="InterPro"/>
</dbReference>
<accession>A0A831U1P0</accession>
<proteinExistence type="inferred from homology"/>
<dbReference type="EMBL" id="DSOV01000069">
    <property type="protein sequence ID" value="HEN43606.1"/>
    <property type="molecule type" value="Genomic_DNA"/>
</dbReference>
<keyword evidence="3" id="KW-0028">Amino-acid biosynthesis</keyword>
<dbReference type="Pfam" id="PF08502">
    <property type="entry name" value="LeuA_dimer"/>
    <property type="match status" value="1"/>
</dbReference>
<comment type="caution">
    <text evidence="11">The sequence shown here is derived from an EMBL/GenBank/DDBJ whole genome shotgun (WGS) entry which is preliminary data.</text>
</comment>
<dbReference type="Pfam" id="PF22617">
    <property type="entry name" value="HCS_D2"/>
    <property type="match status" value="1"/>
</dbReference>
<dbReference type="Pfam" id="PF00682">
    <property type="entry name" value="HMGL-like"/>
    <property type="match status" value="1"/>
</dbReference>
<evidence type="ECO:0000256" key="3">
    <source>
        <dbReference type="ARBA" id="ARBA00022605"/>
    </source>
</evidence>
<dbReference type="NCBIfam" id="TIGR00977">
    <property type="entry name" value="citramal_synth"/>
    <property type="match status" value="1"/>
</dbReference>
<dbReference type="PANTHER" id="PTHR43538">
    <property type="entry name" value="ALPHA-IPM SYNTHASE/HOMOCITRATE SYNTHASE"/>
    <property type="match status" value="1"/>
</dbReference>
<evidence type="ECO:0000259" key="10">
    <source>
        <dbReference type="PROSITE" id="PS50991"/>
    </source>
</evidence>
<organism evidence="11">
    <name type="scientific">Geobacter metallireducens</name>
    <dbReference type="NCBI Taxonomy" id="28232"/>
    <lineage>
        <taxon>Bacteria</taxon>
        <taxon>Pseudomonadati</taxon>
        <taxon>Thermodesulfobacteriota</taxon>
        <taxon>Desulfuromonadia</taxon>
        <taxon>Geobacterales</taxon>
        <taxon>Geobacteraceae</taxon>
        <taxon>Geobacter</taxon>
    </lineage>
</organism>
<dbReference type="GO" id="GO:0043714">
    <property type="term" value="F:(R)-citramalate synthase activity"/>
    <property type="evidence" value="ECO:0007669"/>
    <property type="project" value="UniProtKB-UniRule"/>
</dbReference>
<dbReference type="GO" id="GO:0003852">
    <property type="term" value="F:2-isopropylmalate synthase activity"/>
    <property type="evidence" value="ECO:0007669"/>
    <property type="project" value="InterPro"/>
</dbReference>
<dbReference type="PANTHER" id="PTHR43538:SF1">
    <property type="entry name" value="(R)-CITRAMALATE SYNTHASE"/>
    <property type="match status" value="1"/>
</dbReference>
<dbReference type="InterPro" id="IPR002034">
    <property type="entry name" value="AIPM/Hcit_synth_CS"/>
</dbReference>
<comment type="similarity">
    <text evidence="2 9">Belongs to the alpha-IPM synthase/homocitrate synthase family.</text>
</comment>
<comment type="pathway">
    <text evidence="1">Amino-acid biosynthesis; L-isoleucine biosynthesis; 2-oxobutanoate from pyruvate: step 1/3.</text>
</comment>
<dbReference type="InterPro" id="IPR036230">
    <property type="entry name" value="LeuA_allosteric_dom_sf"/>
</dbReference>
<dbReference type="CDD" id="cd07941">
    <property type="entry name" value="DRE_TIM_LeuA3"/>
    <property type="match status" value="1"/>
</dbReference>
<dbReference type="InterPro" id="IPR013709">
    <property type="entry name" value="2-isopropylmalate_synth_dimer"/>
</dbReference>
<evidence type="ECO:0000256" key="8">
    <source>
        <dbReference type="NCBIfam" id="TIGR00977"/>
    </source>
</evidence>
<name>A0A831U1P0_GEOME</name>
<keyword evidence="4" id="KW-0412">Isoleucine biosynthesis</keyword>
<comment type="catalytic activity">
    <reaction evidence="7">
        <text>pyruvate + acetyl-CoA + H2O = (3R)-citramalate + CoA + H(+)</text>
        <dbReference type="Rhea" id="RHEA:19045"/>
        <dbReference type="ChEBI" id="CHEBI:15361"/>
        <dbReference type="ChEBI" id="CHEBI:15377"/>
        <dbReference type="ChEBI" id="CHEBI:15378"/>
        <dbReference type="ChEBI" id="CHEBI:30934"/>
        <dbReference type="ChEBI" id="CHEBI:57287"/>
        <dbReference type="ChEBI" id="CHEBI:57288"/>
        <dbReference type="EC" id="2.3.3.21"/>
    </reaction>
</comment>
<evidence type="ECO:0000256" key="1">
    <source>
        <dbReference type="ARBA" id="ARBA00004743"/>
    </source>
</evidence>
<sequence>MSLVKLYDTTLRDGTQAEDVSFLVEDKIRIAHKLDEIGIHYIEGGWPGSNPKDVAFFKDIKKEKLSQAKIAAFGSTRRAKITPDKDHNLKTLVQAEPDVCTIFGKTWDFHVREALRISLEENLELIFDSLEYLKARVPEVFYDAEHFFDGYKANPDYAIKTLKAAQDAKADCIVLCDTNGGTMPFELVEIIREVRKHISAPLGIHTHNDSECAVANSLHAVKEGIVQVQGTINGFGERCGNANLCSIIPALRIKMKHECISDEQLRKLRELSRFVYELANLSPNKHQPYVGNSAFAHKGGVHVSAIQRHPETYEHMRPELVGNMTRVLISDLSGRSNILAKAEEFNINMDSKDPVTLEILDNIKEMENRGYQFEGAEASFELLMKRALGSHRKFFSVIGFRVIDEKRHEDQKPFSEATIMVKVGGKVEHTAAEGNGPVNALDNALRKALEKFYPKLKEVKLLDYKVRVLPAGQGTASSIRVLIESGDKEARWGTVGVSENIIDASYQALIDSIEYKLHRADDAEGVKK</sequence>
<dbReference type="InterPro" id="IPR000891">
    <property type="entry name" value="PYR_CT"/>
</dbReference>
<dbReference type="InterPro" id="IPR054691">
    <property type="entry name" value="LeuA/HCS_post-cat"/>
</dbReference>
<feature type="domain" description="Pyruvate carboxyltransferase" evidence="10">
    <location>
        <begin position="4"/>
        <end position="266"/>
    </location>
</feature>
<dbReference type="Gene3D" id="3.20.20.70">
    <property type="entry name" value="Aldolase class I"/>
    <property type="match status" value="1"/>
</dbReference>
<evidence type="ECO:0000256" key="2">
    <source>
        <dbReference type="ARBA" id="ARBA00006154"/>
    </source>
</evidence>
<dbReference type="Gene3D" id="1.10.238.260">
    <property type="match status" value="1"/>
</dbReference>
<dbReference type="InterPro" id="IPR005675">
    <property type="entry name" value="Citramal_synthase"/>
</dbReference>
<reference evidence="11" key="1">
    <citation type="journal article" date="2020" name="mSystems">
        <title>Genome- and Community-Level Interaction Insights into Carbon Utilization and Element Cycling Functions of Hydrothermarchaeota in Hydrothermal Sediment.</title>
        <authorList>
            <person name="Zhou Z."/>
            <person name="Liu Y."/>
            <person name="Xu W."/>
            <person name="Pan J."/>
            <person name="Luo Z.H."/>
            <person name="Li M."/>
        </authorList>
    </citation>
    <scope>NUCLEOTIDE SEQUENCE [LARGE SCALE GENOMIC DNA]</scope>
    <source>
        <strain evidence="11">SpSt-349</strain>
    </source>
</reference>
<dbReference type="SUPFAM" id="SSF51569">
    <property type="entry name" value="Aldolase"/>
    <property type="match status" value="1"/>
</dbReference>